<reference evidence="1 2" key="1">
    <citation type="submission" date="2023-10" db="EMBL/GenBank/DDBJ databases">
        <title>Development of a sustainable strategy for remediation of hydrocarbon-contaminated territories based on the waste exchange concept.</title>
        <authorList>
            <person name="Krivoruchko A."/>
        </authorList>
    </citation>
    <scope>NUCLEOTIDE SEQUENCE [LARGE SCALE GENOMIC DNA]</scope>
    <source>
        <strain evidence="1 2">IEGM 1266</strain>
    </source>
</reference>
<accession>A0ABU4DGP4</accession>
<protein>
    <submittedName>
        <fullName evidence="1">Uncharacterized protein</fullName>
    </submittedName>
</protein>
<proteinExistence type="predicted"/>
<dbReference type="Proteomes" id="UP001185779">
    <property type="component" value="Unassembled WGS sequence"/>
</dbReference>
<evidence type="ECO:0000313" key="1">
    <source>
        <dbReference type="EMBL" id="MDV6308221.1"/>
    </source>
</evidence>
<sequence length="28" mass="2918">MPTLPSGHTNAPTMMLAHRGAEILSRGA</sequence>
<dbReference type="RefSeq" id="WP_232513130.1">
    <property type="nucleotide sequence ID" value="NZ_CP091855.1"/>
</dbReference>
<organism evidence="1 2">
    <name type="scientific">Gordonia amicalis</name>
    <dbReference type="NCBI Taxonomy" id="89053"/>
    <lineage>
        <taxon>Bacteria</taxon>
        <taxon>Bacillati</taxon>
        <taxon>Actinomycetota</taxon>
        <taxon>Actinomycetes</taxon>
        <taxon>Mycobacteriales</taxon>
        <taxon>Gordoniaceae</taxon>
        <taxon>Gordonia</taxon>
    </lineage>
</organism>
<name>A0ABU4DGP4_9ACTN</name>
<keyword evidence="2" id="KW-1185">Reference proteome</keyword>
<gene>
    <name evidence="1" type="ORF">R3P94_12990</name>
</gene>
<dbReference type="EMBL" id="JAWLKI010000013">
    <property type="protein sequence ID" value="MDV6308221.1"/>
    <property type="molecule type" value="Genomic_DNA"/>
</dbReference>
<comment type="caution">
    <text evidence="1">The sequence shown here is derived from an EMBL/GenBank/DDBJ whole genome shotgun (WGS) entry which is preliminary data.</text>
</comment>
<dbReference type="GeneID" id="99805281"/>
<evidence type="ECO:0000313" key="2">
    <source>
        <dbReference type="Proteomes" id="UP001185779"/>
    </source>
</evidence>